<feature type="non-terminal residue" evidence="7">
    <location>
        <position position="180"/>
    </location>
</feature>
<evidence type="ECO:0000256" key="4">
    <source>
        <dbReference type="ARBA" id="ARBA00023136"/>
    </source>
</evidence>
<dbReference type="InterPro" id="IPR003760">
    <property type="entry name" value="PnrA-like"/>
</dbReference>
<keyword evidence="2" id="KW-1003">Cell membrane</keyword>
<dbReference type="Pfam" id="PF02608">
    <property type="entry name" value="Bmp"/>
    <property type="match status" value="1"/>
</dbReference>
<protein>
    <recommendedName>
        <fullName evidence="6">ABC transporter substrate-binding protein PnrA-like domain-containing protein</fullName>
    </recommendedName>
</protein>
<proteinExistence type="predicted"/>
<keyword evidence="3" id="KW-0732">Signal</keyword>
<dbReference type="PANTHER" id="PTHR34296:SF2">
    <property type="entry name" value="ABC TRANSPORTER GUANOSINE-BINDING PROTEIN NUPN"/>
    <property type="match status" value="1"/>
</dbReference>
<dbReference type="Gene3D" id="3.40.50.2300">
    <property type="match status" value="1"/>
</dbReference>
<dbReference type="PANTHER" id="PTHR34296">
    <property type="entry name" value="TRANSCRIPTIONAL ACTIVATOR PROTEIN MED"/>
    <property type="match status" value="1"/>
</dbReference>
<reference evidence="7" key="1">
    <citation type="submission" date="2018-05" db="EMBL/GenBank/DDBJ databases">
        <authorList>
            <person name="Lanie J.A."/>
            <person name="Ng W.-L."/>
            <person name="Kazmierczak K.M."/>
            <person name="Andrzejewski T.M."/>
            <person name="Davidsen T.M."/>
            <person name="Wayne K.J."/>
            <person name="Tettelin H."/>
            <person name="Glass J.I."/>
            <person name="Rusch D."/>
            <person name="Podicherti R."/>
            <person name="Tsui H.-C.T."/>
            <person name="Winkler M.E."/>
        </authorList>
    </citation>
    <scope>NUCLEOTIDE SEQUENCE</scope>
</reference>
<dbReference type="EMBL" id="UINC01207176">
    <property type="protein sequence ID" value="SVE29160.1"/>
    <property type="molecule type" value="Genomic_DNA"/>
</dbReference>
<evidence type="ECO:0000256" key="2">
    <source>
        <dbReference type="ARBA" id="ARBA00022475"/>
    </source>
</evidence>
<feature type="domain" description="ABC transporter substrate-binding protein PnrA-like" evidence="6">
    <location>
        <begin position="32"/>
        <end position="166"/>
    </location>
</feature>
<accession>A0A383CAT2</accession>
<dbReference type="GO" id="GO:0005886">
    <property type="term" value="C:plasma membrane"/>
    <property type="evidence" value="ECO:0007669"/>
    <property type="project" value="UniProtKB-SubCell"/>
</dbReference>
<evidence type="ECO:0000259" key="6">
    <source>
        <dbReference type="Pfam" id="PF02608"/>
    </source>
</evidence>
<comment type="subcellular location">
    <subcellularLocation>
        <location evidence="1">Cell membrane</location>
    </subcellularLocation>
</comment>
<sequence>MSFSRTSWLSALWPTSVFFLLAFTSLSAAPIKVGLVTDVGRVNDRSFNQSAWEGVKLAKNQLGLKDREIKYIETQDAKDYADNLAQFLEAEYEVIISVGFALGDATIQAAKENPNTLFIGVDQFQGQAMPNLAGLIFHEDQSGFLAGVLAAGMSKSGTIAAVLGTDLVPPVVAFNEGYIS</sequence>
<evidence type="ECO:0000313" key="7">
    <source>
        <dbReference type="EMBL" id="SVE29160.1"/>
    </source>
</evidence>
<name>A0A383CAT2_9ZZZZ</name>
<gene>
    <name evidence="7" type="ORF">METZ01_LOCUS482014</name>
</gene>
<evidence type="ECO:0000256" key="1">
    <source>
        <dbReference type="ARBA" id="ARBA00004236"/>
    </source>
</evidence>
<dbReference type="CDD" id="cd06354">
    <property type="entry name" value="PBP1_PrnA-like"/>
    <property type="match status" value="1"/>
</dbReference>
<dbReference type="InterPro" id="IPR050957">
    <property type="entry name" value="BMP_lipoprotein"/>
</dbReference>
<evidence type="ECO:0000256" key="3">
    <source>
        <dbReference type="ARBA" id="ARBA00022729"/>
    </source>
</evidence>
<keyword evidence="4" id="KW-0472">Membrane</keyword>
<evidence type="ECO:0000256" key="5">
    <source>
        <dbReference type="ARBA" id="ARBA00023288"/>
    </source>
</evidence>
<dbReference type="AlphaFoldDB" id="A0A383CAT2"/>
<keyword evidence="5" id="KW-0449">Lipoprotein</keyword>
<organism evidence="7">
    <name type="scientific">marine metagenome</name>
    <dbReference type="NCBI Taxonomy" id="408172"/>
    <lineage>
        <taxon>unclassified sequences</taxon>
        <taxon>metagenomes</taxon>
        <taxon>ecological metagenomes</taxon>
    </lineage>
</organism>